<feature type="transmembrane region" description="Helical" evidence="1">
    <location>
        <begin position="25"/>
        <end position="42"/>
    </location>
</feature>
<dbReference type="EMBL" id="JBHUCM010000087">
    <property type="protein sequence ID" value="MFD1547919.1"/>
    <property type="molecule type" value="Genomic_DNA"/>
</dbReference>
<keyword evidence="1" id="KW-0812">Transmembrane</keyword>
<feature type="transmembrane region" description="Helical" evidence="1">
    <location>
        <begin position="111"/>
        <end position="130"/>
    </location>
</feature>
<evidence type="ECO:0008006" key="4">
    <source>
        <dbReference type="Google" id="ProtNLM"/>
    </source>
</evidence>
<keyword evidence="3" id="KW-1185">Reference proteome</keyword>
<evidence type="ECO:0000313" key="3">
    <source>
        <dbReference type="Proteomes" id="UP001597097"/>
    </source>
</evidence>
<name>A0ABW4GZE1_9ACTN</name>
<accession>A0ABW4GZE1</accession>
<keyword evidence="1" id="KW-0472">Membrane</keyword>
<protein>
    <recommendedName>
        <fullName evidence="4">DUF2157 domain-containing protein</fullName>
    </recommendedName>
</protein>
<sequence>MKETALDYAEFAAYDRRLRCIEQHVVASFLGGLAVGLIGIFASDRMPQWLGQLYDPYMYLALALVVGASAAGFGWALLTTFLAALSMIVATLGGNMLRGGTDISPVAGEPAVGLNWALVLLVGVGLLAYVTSRTDIWGDVAAGVIGALLLADTVDRATPGFIDSEPAFWPGPAIVIGVLSVALVLALRRSMAGRVRALSLSAVLTALFAVGVTGALAGWISIAG</sequence>
<gene>
    <name evidence="2" type="ORF">ACFSJ0_63585</name>
</gene>
<feature type="transmembrane region" description="Helical" evidence="1">
    <location>
        <begin position="57"/>
        <end position="90"/>
    </location>
</feature>
<reference evidence="3" key="1">
    <citation type="journal article" date="2019" name="Int. J. Syst. Evol. Microbiol.">
        <title>The Global Catalogue of Microorganisms (GCM) 10K type strain sequencing project: providing services to taxonomists for standard genome sequencing and annotation.</title>
        <authorList>
            <consortium name="The Broad Institute Genomics Platform"/>
            <consortium name="The Broad Institute Genome Sequencing Center for Infectious Disease"/>
            <person name="Wu L."/>
            <person name="Ma J."/>
        </authorList>
    </citation>
    <scope>NUCLEOTIDE SEQUENCE [LARGE SCALE GENOMIC DNA]</scope>
    <source>
        <strain evidence="3">CGMCC 1.15399</strain>
    </source>
</reference>
<feature type="transmembrane region" description="Helical" evidence="1">
    <location>
        <begin position="167"/>
        <end position="187"/>
    </location>
</feature>
<evidence type="ECO:0000256" key="1">
    <source>
        <dbReference type="SAM" id="Phobius"/>
    </source>
</evidence>
<dbReference type="Proteomes" id="UP001597097">
    <property type="component" value="Unassembled WGS sequence"/>
</dbReference>
<keyword evidence="1" id="KW-1133">Transmembrane helix</keyword>
<evidence type="ECO:0000313" key="2">
    <source>
        <dbReference type="EMBL" id="MFD1547919.1"/>
    </source>
</evidence>
<dbReference type="RefSeq" id="WP_219538741.1">
    <property type="nucleotide sequence ID" value="NZ_JAHKRM010000050.1"/>
</dbReference>
<comment type="caution">
    <text evidence="2">The sequence shown here is derived from an EMBL/GenBank/DDBJ whole genome shotgun (WGS) entry which is preliminary data.</text>
</comment>
<organism evidence="2 3">
    <name type="scientific">Nonomuraea guangzhouensis</name>
    <dbReference type="NCBI Taxonomy" id="1291555"/>
    <lineage>
        <taxon>Bacteria</taxon>
        <taxon>Bacillati</taxon>
        <taxon>Actinomycetota</taxon>
        <taxon>Actinomycetes</taxon>
        <taxon>Streptosporangiales</taxon>
        <taxon>Streptosporangiaceae</taxon>
        <taxon>Nonomuraea</taxon>
    </lineage>
</organism>
<proteinExistence type="predicted"/>
<feature type="transmembrane region" description="Helical" evidence="1">
    <location>
        <begin position="199"/>
        <end position="222"/>
    </location>
</feature>